<name>W6ALJ4_9MOLU</name>
<dbReference type="AlphaFoldDB" id="W6ALJ4"/>
<dbReference type="EMBL" id="CP006720">
    <property type="protein sequence ID" value="AHI57886.1"/>
    <property type="molecule type" value="Genomic_DNA"/>
</dbReference>
<dbReference type="KEGG" id="smia:P344_02705"/>
<dbReference type="PATRIC" id="fig|838561.3.peg.520"/>
<sequence>MDPKLTLKKEDYKRFKKCFKLSWALANRANLKQVQTWVSEQQLSVFFDLKDNIHGAKIDEDSFLNDEDEENNAVNILNENLYDLMLETAWPAGKGNDDFDTQKLINYHDDLNQLIDPEEIIEFYPGETIADGNEVGARAREYFTRDYKCFNLDHYSKKIAFAKTQEILQDQSYQVYFEPSFQYNNCITKCDILKRLDDGSFHLIEVKASTGKKYDKDYGAYIEKDLKIDHAYDIAYQYYVLTGCGLQISKISVMLLDPSYYRHGDINYDRLFILQDYFKQPLTRMEGVSLMTFAQQLTTGDITDPRLKNERAIELDLASIKLGYQKSLAEIYDLFVSASCWNQKPDDHFRYYGYCQHASALLPEHNSVFELYRGMGKKTLLLYEENIMMLKDIHLPFNFKRSATLKKTLQFNEPQTRQIKVLQDLDPIINPHRVDELLQIFCQYQYPIYMYDFETMKAAVPRFDYSYSYQQIPFQYSVHVLTDDNFDYQDESTMDHYAYLADGLEDPRLALATQLVADLTKNGVGVYVAYYKSFECKVLFELADYLNWKISTTDNISLKQQYQYLQTKLLEIRAKTIDLMDFF</sequence>
<organism evidence="2 3">
    <name type="scientific">Spiroplasma mirum ATCC 29335</name>
    <dbReference type="NCBI Taxonomy" id="838561"/>
    <lineage>
        <taxon>Bacteria</taxon>
        <taxon>Bacillati</taxon>
        <taxon>Mycoplasmatota</taxon>
        <taxon>Mollicutes</taxon>
        <taxon>Entomoplasmatales</taxon>
        <taxon>Spiroplasmataceae</taxon>
        <taxon>Spiroplasma</taxon>
    </lineage>
</organism>
<proteinExistence type="predicted"/>
<dbReference type="RefSeq" id="WP_248679176.1">
    <property type="nucleotide sequence ID" value="NZ_CP006720.1"/>
</dbReference>
<dbReference type="eggNOG" id="COG2251">
    <property type="taxonomic scope" value="Bacteria"/>
</dbReference>
<dbReference type="HOGENOM" id="CLU_386799_0_0_14"/>
<evidence type="ECO:0000313" key="3">
    <source>
        <dbReference type="Proteomes" id="UP000019260"/>
    </source>
</evidence>
<dbReference type="Proteomes" id="UP000019260">
    <property type="component" value="Chromosome"/>
</dbReference>
<dbReference type="InterPro" id="IPR021301">
    <property type="entry name" value="DUF2779"/>
</dbReference>
<gene>
    <name evidence="2" type="ORF">P344_02705</name>
</gene>
<evidence type="ECO:0000259" key="1">
    <source>
        <dbReference type="Pfam" id="PF11074"/>
    </source>
</evidence>
<protein>
    <recommendedName>
        <fullName evidence="1">DUF2779 domain-containing protein</fullName>
    </recommendedName>
</protein>
<dbReference type="Pfam" id="PF11074">
    <property type="entry name" value="DUF2779"/>
    <property type="match status" value="1"/>
</dbReference>
<feature type="domain" description="DUF2779" evidence="1">
    <location>
        <begin position="449"/>
        <end position="583"/>
    </location>
</feature>
<keyword evidence="3" id="KW-1185">Reference proteome</keyword>
<evidence type="ECO:0000313" key="2">
    <source>
        <dbReference type="EMBL" id="AHI57886.1"/>
    </source>
</evidence>
<dbReference type="STRING" id="838561.P344_02705"/>
<accession>W6ALJ4</accession>
<reference evidence="2 3" key="1">
    <citation type="submission" date="2013-09" db="EMBL/GenBank/DDBJ databases">
        <title>Complete genome sequence of Spiroplasma mirum suckling mouse cataract agent.</title>
        <authorList>
            <person name="Landry C.A."/>
            <person name="Bastian F.O."/>
            <person name="Thune R.L."/>
        </authorList>
    </citation>
    <scope>NUCLEOTIDE SEQUENCE [LARGE SCALE GENOMIC DNA]</scope>
    <source>
        <strain evidence="2 3">SMCA</strain>
    </source>
</reference>